<dbReference type="PROSITE" id="PS50928">
    <property type="entry name" value="ABC_TM1"/>
    <property type="match status" value="1"/>
</dbReference>
<comment type="caution">
    <text evidence="9">The sequence shown here is derived from an EMBL/GenBank/DDBJ whole genome shotgun (WGS) entry which is preliminary data.</text>
</comment>
<evidence type="ECO:0000256" key="1">
    <source>
        <dbReference type="ARBA" id="ARBA00004651"/>
    </source>
</evidence>
<evidence type="ECO:0000256" key="5">
    <source>
        <dbReference type="ARBA" id="ARBA00022989"/>
    </source>
</evidence>
<evidence type="ECO:0000256" key="4">
    <source>
        <dbReference type="ARBA" id="ARBA00022692"/>
    </source>
</evidence>
<dbReference type="CDD" id="cd06261">
    <property type="entry name" value="TM_PBP2"/>
    <property type="match status" value="1"/>
</dbReference>
<name>A0A4S4BLQ2_9BACL</name>
<dbReference type="RefSeq" id="WP_136371756.1">
    <property type="nucleotide sequence ID" value="NZ_SSOB01000029.1"/>
</dbReference>
<keyword evidence="4 7" id="KW-0812">Transmembrane</keyword>
<comment type="similarity">
    <text evidence="7">Belongs to the binding-protein-dependent transport system permease family.</text>
</comment>
<dbReference type="PANTHER" id="PTHR43744:SF9">
    <property type="entry name" value="POLYGALACTURONAN_RHAMNOGALACTURONAN TRANSPORT SYSTEM PERMEASE PROTEIN YTCP"/>
    <property type="match status" value="1"/>
</dbReference>
<dbReference type="InterPro" id="IPR035906">
    <property type="entry name" value="MetI-like_sf"/>
</dbReference>
<reference evidence="9 10" key="1">
    <citation type="submission" date="2019-04" db="EMBL/GenBank/DDBJ databases">
        <title>Cohnella sp. nov. isolated from preserved vegetables.</title>
        <authorList>
            <person name="Lin S.-Y."/>
            <person name="Hung M.-H."/>
            <person name="Young C.-C."/>
        </authorList>
    </citation>
    <scope>NUCLEOTIDE SEQUENCE [LARGE SCALE GENOMIC DNA]</scope>
    <source>
        <strain evidence="9 10">CC-MHH1044</strain>
    </source>
</reference>
<sequence>MKQRFTSADLGIHAILLLTAAMMILPFYNVFIQSFATPAAVARQPLYLIPTVIDFSSYELIFKGREVWDALGVSLFVTLAGTAVNMITTVFGAYALTKKRMPGNRIFVGLVIFQMLFHGGIVPTYLAMKDYHLLNNVFAMILPVMVNTYYLIIMMSYFRNVPEALEEAGRIDGANDIQILMRIILPISLPTIAAISLFYAVDRWNEWWHAMIYIQDVTKQPLQLYLRQMLSDVSQMMSADLAADFTVAANVFTNGIKMAMVVVTVIPIMLVYPWLQRYFTSGVMIGAVKE</sequence>
<evidence type="ECO:0000256" key="3">
    <source>
        <dbReference type="ARBA" id="ARBA00022475"/>
    </source>
</evidence>
<dbReference type="AlphaFoldDB" id="A0A4S4BLQ2"/>
<evidence type="ECO:0000256" key="7">
    <source>
        <dbReference type="RuleBase" id="RU363032"/>
    </source>
</evidence>
<feature type="transmembrane region" description="Helical" evidence="7">
    <location>
        <begin position="138"/>
        <end position="158"/>
    </location>
</feature>
<dbReference type="EMBL" id="SSOB01000029">
    <property type="protein sequence ID" value="THF75708.1"/>
    <property type="molecule type" value="Genomic_DNA"/>
</dbReference>
<keyword evidence="3" id="KW-1003">Cell membrane</keyword>
<dbReference type="GO" id="GO:0055085">
    <property type="term" value="P:transmembrane transport"/>
    <property type="evidence" value="ECO:0007669"/>
    <property type="project" value="InterPro"/>
</dbReference>
<proteinExistence type="inferred from homology"/>
<protein>
    <submittedName>
        <fullName evidence="9">Carbohydrate ABC transporter permease</fullName>
    </submittedName>
</protein>
<keyword evidence="2 7" id="KW-0813">Transport</keyword>
<dbReference type="GO" id="GO:0005886">
    <property type="term" value="C:plasma membrane"/>
    <property type="evidence" value="ECO:0007669"/>
    <property type="project" value="UniProtKB-SubCell"/>
</dbReference>
<comment type="subcellular location">
    <subcellularLocation>
        <location evidence="1 7">Cell membrane</location>
        <topology evidence="1 7">Multi-pass membrane protein</topology>
    </subcellularLocation>
</comment>
<dbReference type="Gene3D" id="1.10.3720.10">
    <property type="entry name" value="MetI-like"/>
    <property type="match status" value="1"/>
</dbReference>
<dbReference type="PANTHER" id="PTHR43744">
    <property type="entry name" value="ABC TRANSPORTER PERMEASE PROTEIN MG189-RELATED-RELATED"/>
    <property type="match status" value="1"/>
</dbReference>
<dbReference type="Pfam" id="PF00528">
    <property type="entry name" value="BPD_transp_1"/>
    <property type="match status" value="1"/>
</dbReference>
<feature type="transmembrane region" description="Helical" evidence="7">
    <location>
        <begin position="255"/>
        <end position="275"/>
    </location>
</feature>
<keyword evidence="5 7" id="KW-1133">Transmembrane helix</keyword>
<feature type="transmembrane region" description="Helical" evidence="7">
    <location>
        <begin position="179"/>
        <end position="201"/>
    </location>
</feature>
<feature type="transmembrane region" description="Helical" evidence="7">
    <location>
        <begin position="106"/>
        <end position="126"/>
    </location>
</feature>
<accession>A0A4S4BLQ2</accession>
<dbReference type="SUPFAM" id="SSF161098">
    <property type="entry name" value="MetI-like"/>
    <property type="match status" value="1"/>
</dbReference>
<evidence type="ECO:0000256" key="2">
    <source>
        <dbReference type="ARBA" id="ARBA00022448"/>
    </source>
</evidence>
<dbReference type="InterPro" id="IPR000515">
    <property type="entry name" value="MetI-like"/>
</dbReference>
<keyword evidence="10" id="KW-1185">Reference proteome</keyword>
<keyword evidence="6 7" id="KW-0472">Membrane</keyword>
<evidence type="ECO:0000256" key="6">
    <source>
        <dbReference type="ARBA" id="ARBA00023136"/>
    </source>
</evidence>
<feature type="transmembrane region" description="Helical" evidence="7">
    <location>
        <begin position="70"/>
        <end position="94"/>
    </location>
</feature>
<dbReference type="OrthoDB" id="157184at2"/>
<evidence type="ECO:0000313" key="9">
    <source>
        <dbReference type="EMBL" id="THF75708.1"/>
    </source>
</evidence>
<feature type="domain" description="ABC transmembrane type-1" evidence="8">
    <location>
        <begin position="71"/>
        <end position="264"/>
    </location>
</feature>
<gene>
    <name evidence="9" type="ORF">E6C55_20855</name>
</gene>
<evidence type="ECO:0000259" key="8">
    <source>
        <dbReference type="PROSITE" id="PS50928"/>
    </source>
</evidence>
<dbReference type="Proteomes" id="UP000310636">
    <property type="component" value="Unassembled WGS sequence"/>
</dbReference>
<evidence type="ECO:0000313" key="10">
    <source>
        <dbReference type="Proteomes" id="UP000310636"/>
    </source>
</evidence>
<organism evidence="9 10">
    <name type="scientific">Cohnella fermenti</name>
    <dbReference type="NCBI Taxonomy" id="2565925"/>
    <lineage>
        <taxon>Bacteria</taxon>
        <taxon>Bacillati</taxon>
        <taxon>Bacillota</taxon>
        <taxon>Bacilli</taxon>
        <taxon>Bacillales</taxon>
        <taxon>Paenibacillaceae</taxon>
        <taxon>Cohnella</taxon>
    </lineage>
</organism>
<feature type="transmembrane region" description="Helical" evidence="7">
    <location>
        <begin position="12"/>
        <end position="31"/>
    </location>
</feature>